<name>A0A6N7IVA1_9FIRM</name>
<dbReference type="Pfam" id="PF13649">
    <property type="entry name" value="Methyltransf_25"/>
    <property type="match status" value="1"/>
</dbReference>
<dbReference type="GO" id="GO:0008168">
    <property type="term" value="F:methyltransferase activity"/>
    <property type="evidence" value="ECO:0007669"/>
    <property type="project" value="UniProtKB-KW"/>
</dbReference>
<dbReference type="OrthoDB" id="9811589at2"/>
<dbReference type="InterPro" id="IPR041698">
    <property type="entry name" value="Methyltransf_25"/>
</dbReference>
<dbReference type="Proteomes" id="UP000441717">
    <property type="component" value="Unassembled WGS sequence"/>
</dbReference>
<evidence type="ECO:0000256" key="1">
    <source>
        <dbReference type="ARBA" id="ARBA00022679"/>
    </source>
</evidence>
<gene>
    <name evidence="3" type="ORF">GFC01_16470</name>
</gene>
<evidence type="ECO:0000313" key="3">
    <source>
        <dbReference type="EMBL" id="MQL53821.1"/>
    </source>
</evidence>
<evidence type="ECO:0000313" key="4">
    <source>
        <dbReference type="Proteomes" id="UP000441717"/>
    </source>
</evidence>
<evidence type="ECO:0000259" key="2">
    <source>
        <dbReference type="Pfam" id="PF13649"/>
    </source>
</evidence>
<dbReference type="EMBL" id="WHYR01000069">
    <property type="protein sequence ID" value="MQL53821.1"/>
    <property type="molecule type" value="Genomic_DNA"/>
</dbReference>
<keyword evidence="3" id="KW-0489">Methyltransferase</keyword>
<dbReference type="Gene3D" id="2.20.25.110">
    <property type="entry name" value="S-adenosyl-L-methionine-dependent methyltransferases"/>
    <property type="match status" value="1"/>
</dbReference>
<reference evidence="3 4" key="1">
    <citation type="submission" date="2019-10" db="EMBL/GenBank/DDBJ databases">
        <title>Comparative genomics of sulfur disproportionating microorganisms.</title>
        <authorList>
            <person name="Ward L.M."/>
            <person name="Bertran E."/>
            <person name="Johnston D."/>
        </authorList>
    </citation>
    <scope>NUCLEOTIDE SEQUENCE [LARGE SCALE GENOMIC DNA]</scope>
    <source>
        <strain evidence="3 4">DSM 14055</strain>
    </source>
</reference>
<keyword evidence="1 3" id="KW-0808">Transferase</keyword>
<dbReference type="AlphaFoldDB" id="A0A6N7IVA1"/>
<comment type="caution">
    <text evidence="3">The sequence shown here is derived from an EMBL/GenBank/DDBJ whole genome shotgun (WGS) entry which is preliminary data.</text>
</comment>
<dbReference type="InterPro" id="IPR029063">
    <property type="entry name" value="SAM-dependent_MTases_sf"/>
</dbReference>
<dbReference type="CDD" id="cd02440">
    <property type="entry name" value="AdoMet_MTases"/>
    <property type="match status" value="1"/>
</dbReference>
<dbReference type="GO" id="GO:0032259">
    <property type="term" value="P:methylation"/>
    <property type="evidence" value="ECO:0007669"/>
    <property type="project" value="UniProtKB-KW"/>
</dbReference>
<dbReference type="Gene3D" id="3.40.50.150">
    <property type="entry name" value="Vaccinia Virus protein VP39"/>
    <property type="match status" value="1"/>
</dbReference>
<proteinExistence type="predicted"/>
<dbReference type="PANTHER" id="PTHR43861">
    <property type="entry name" value="TRANS-ACONITATE 2-METHYLTRANSFERASE-RELATED"/>
    <property type="match status" value="1"/>
</dbReference>
<sequence>MEPYTGLAAVYDFLVAGVDFEAWTDYLEEVLHRFGHNPRTVLDLACGTGKTTLPLARRGYRVTGMDISPAMVKMAADKAREQGLEVPFFTGDMRSFELAEPVELITCFHDGLNYLPSIGDLEKTFRQVYKNLVPGGLFIGDMNAIGWLAGTKPETAVIEEPDLTLIWQSNYEAHSCCWEINLIAFIRRGEIYYKCREKHREYGYLPEEVRGALQRAGLKHLATFDAFSFNPVHPDSRRHFYIARKEQVT</sequence>
<feature type="domain" description="Methyltransferase" evidence="2">
    <location>
        <begin position="41"/>
        <end position="136"/>
    </location>
</feature>
<organism evidence="3 4">
    <name type="scientific">Desulfofundulus thermobenzoicus</name>
    <dbReference type="NCBI Taxonomy" id="29376"/>
    <lineage>
        <taxon>Bacteria</taxon>
        <taxon>Bacillati</taxon>
        <taxon>Bacillota</taxon>
        <taxon>Clostridia</taxon>
        <taxon>Eubacteriales</taxon>
        <taxon>Peptococcaceae</taxon>
        <taxon>Desulfofundulus</taxon>
    </lineage>
</organism>
<keyword evidence="4" id="KW-1185">Reference proteome</keyword>
<dbReference type="RefSeq" id="WP_152948275.1">
    <property type="nucleotide sequence ID" value="NZ_WHYR01000069.1"/>
</dbReference>
<accession>A0A6N7IVA1</accession>
<dbReference type="SUPFAM" id="SSF53335">
    <property type="entry name" value="S-adenosyl-L-methionine-dependent methyltransferases"/>
    <property type="match status" value="1"/>
</dbReference>
<protein>
    <submittedName>
        <fullName evidence="3">Methyltransferase domain-containing protein</fullName>
    </submittedName>
</protein>